<accession>D7M4L9</accession>
<dbReference type="Proteomes" id="UP000008694">
    <property type="component" value="Unassembled WGS sequence"/>
</dbReference>
<proteinExistence type="predicted"/>
<dbReference type="EMBL" id="GL348718">
    <property type="protein sequence ID" value="EFH48448.1"/>
    <property type="molecule type" value="Genomic_DNA"/>
</dbReference>
<organism evidence="2">
    <name type="scientific">Arabidopsis lyrata subsp. lyrata</name>
    <name type="common">Lyre-leaved rock-cress</name>
    <dbReference type="NCBI Taxonomy" id="81972"/>
    <lineage>
        <taxon>Eukaryota</taxon>
        <taxon>Viridiplantae</taxon>
        <taxon>Streptophyta</taxon>
        <taxon>Embryophyta</taxon>
        <taxon>Tracheophyta</taxon>
        <taxon>Spermatophyta</taxon>
        <taxon>Magnoliopsida</taxon>
        <taxon>eudicotyledons</taxon>
        <taxon>Gunneridae</taxon>
        <taxon>Pentapetalae</taxon>
        <taxon>rosids</taxon>
        <taxon>malvids</taxon>
        <taxon>Brassicales</taxon>
        <taxon>Brassicaceae</taxon>
        <taxon>Camelineae</taxon>
        <taxon>Arabidopsis</taxon>
    </lineage>
</organism>
<sequence>MKYIDTSEFVRLLGTGSEDEDAGCQIDAHYGRFVADWWVGGREMVTEIRCFRRYFSVPRLCRVKLWTLHPPEFMKGCLLPVVSPGFDPFFWFHFVFRYHFFVTAGYV</sequence>
<protein>
    <submittedName>
        <fullName evidence="1">Predicted protein</fullName>
    </submittedName>
</protein>
<keyword evidence="2" id="KW-1185">Reference proteome</keyword>
<evidence type="ECO:0000313" key="1">
    <source>
        <dbReference type="EMBL" id="EFH48448.1"/>
    </source>
</evidence>
<reference evidence="2" key="1">
    <citation type="journal article" date="2011" name="Nat. Genet.">
        <title>The Arabidopsis lyrata genome sequence and the basis of rapid genome size change.</title>
        <authorList>
            <person name="Hu T.T."/>
            <person name="Pattyn P."/>
            <person name="Bakker E.G."/>
            <person name="Cao J."/>
            <person name="Cheng J.-F."/>
            <person name="Clark R.M."/>
            <person name="Fahlgren N."/>
            <person name="Fawcett J.A."/>
            <person name="Grimwood J."/>
            <person name="Gundlach H."/>
            <person name="Haberer G."/>
            <person name="Hollister J.D."/>
            <person name="Ossowski S."/>
            <person name="Ottilar R.P."/>
            <person name="Salamov A.A."/>
            <person name="Schneeberger K."/>
            <person name="Spannagl M."/>
            <person name="Wang X."/>
            <person name="Yang L."/>
            <person name="Nasrallah M.E."/>
            <person name="Bergelson J."/>
            <person name="Carrington J.C."/>
            <person name="Gaut B.S."/>
            <person name="Schmutz J."/>
            <person name="Mayer K.F.X."/>
            <person name="Van de Peer Y."/>
            <person name="Grigoriev I.V."/>
            <person name="Nordborg M."/>
            <person name="Weigel D."/>
            <person name="Guo Y.-L."/>
        </authorList>
    </citation>
    <scope>NUCLEOTIDE SEQUENCE [LARGE SCALE GENOMIC DNA]</scope>
    <source>
        <strain evidence="2">cv. MN47</strain>
    </source>
</reference>
<dbReference type="AlphaFoldDB" id="D7M4L9"/>
<evidence type="ECO:0000313" key="2">
    <source>
        <dbReference type="Proteomes" id="UP000008694"/>
    </source>
</evidence>
<gene>
    <name evidence="1" type="ORF">ARALYDRAFT_662450</name>
</gene>
<name>D7M4L9_ARALL</name>
<dbReference type="Gramene" id="Al_scaffold_0006_2515">
    <property type="protein sequence ID" value="Al_scaffold_0006_2515"/>
    <property type="gene ID" value="Al_scaffold_0006_2515"/>
</dbReference>
<dbReference type="HOGENOM" id="CLU_2213544_0_0_1"/>